<dbReference type="Gene3D" id="3.50.50.60">
    <property type="entry name" value="FAD/NAD(P)-binding domain"/>
    <property type="match status" value="2"/>
</dbReference>
<dbReference type="Pfam" id="PF13738">
    <property type="entry name" value="Pyr_redox_3"/>
    <property type="match status" value="1"/>
</dbReference>
<evidence type="ECO:0000256" key="2">
    <source>
        <dbReference type="ARBA" id="ARBA00023033"/>
    </source>
</evidence>
<comment type="cofactor">
    <cofactor evidence="1">
        <name>FAD</name>
        <dbReference type="ChEBI" id="CHEBI:57692"/>
    </cofactor>
</comment>
<name>A0A2T3A583_9PEZI</name>
<dbReference type="OrthoDB" id="66881at2759"/>
<dbReference type="PANTHER" id="PTHR43872">
    <property type="entry name" value="MONOOXYGENASE, PUTATIVE (AFU_ORTHOLOGUE AFUA_8G02570)-RELATED"/>
    <property type="match status" value="1"/>
</dbReference>
<dbReference type="GO" id="GO:0004497">
    <property type="term" value="F:monooxygenase activity"/>
    <property type="evidence" value="ECO:0007669"/>
    <property type="project" value="UniProtKB-KW"/>
</dbReference>
<gene>
    <name evidence="3" type="ORF">BD289DRAFT_436511</name>
</gene>
<dbReference type="Proteomes" id="UP000241462">
    <property type="component" value="Unassembled WGS sequence"/>
</dbReference>
<dbReference type="InterPro" id="IPR051820">
    <property type="entry name" value="FAD-binding_MO"/>
</dbReference>
<dbReference type="InterPro" id="IPR036188">
    <property type="entry name" value="FAD/NAD-bd_sf"/>
</dbReference>
<proteinExistence type="predicted"/>
<accession>A0A2T3A583</accession>
<dbReference type="AlphaFoldDB" id="A0A2T3A583"/>
<dbReference type="InParanoid" id="A0A2T3A583"/>
<dbReference type="PRINTS" id="PR00368">
    <property type="entry name" value="FADPNR"/>
</dbReference>
<keyword evidence="2 3" id="KW-0503">Monooxygenase</keyword>
<organism evidence="3 4">
    <name type="scientific">Coniella lustricola</name>
    <dbReference type="NCBI Taxonomy" id="2025994"/>
    <lineage>
        <taxon>Eukaryota</taxon>
        <taxon>Fungi</taxon>
        <taxon>Dikarya</taxon>
        <taxon>Ascomycota</taxon>
        <taxon>Pezizomycotina</taxon>
        <taxon>Sordariomycetes</taxon>
        <taxon>Sordariomycetidae</taxon>
        <taxon>Diaporthales</taxon>
        <taxon>Schizoparmaceae</taxon>
        <taxon>Coniella</taxon>
    </lineage>
</organism>
<keyword evidence="4" id="KW-1185">Reference proteome</keyword>
<evidence type="ECO:0000313" key="4">
    <source>
        <dbReference type="Proteomes" id="UP000241462"/>
    </source>
</evidence>
<protein>
    <submittedName>
        <fullName evidence="3">Putative flavin-binding monooxygenase</fullName>
    </submittedName>
</protein>
<sequence>MGSASPDPIATDILIIGAGLAGINCAYRLQTQAPHARIAVLEARADIGGTWNIFQYPGIRSDSDLHTYGFAWEPWPYTSPIAEGPLILSYLHSCVAKYNLDRHIHLQHRVERCDWSSEAKTWTVRVNDHSEADGAGAARTKVYEAAFVVLATGYYDYDEPLPTTIPGLHERFQGKVVHPQFWPTDYDFADKEVVVIGSGATAITLIPNLAPTAKHVTMLQRSPTYIHAITNRSPADTWTLSFLIPKRVKQWLNWLYFAIIPFYQVTLSLRYPEVAKKTILKHMADQLPADISTDPHFTPRYNPWQQRLCLTPEGDFFKCLHSQGGKPAKAGVVTAKIETAIEDGILCEDGQKLKADVIVTATGLKMLFGGGIPIRVDGELIDPAKHVMWEGCMLNDVPNLMHMLGYAWASWTVGVDDTAILLCRLWNDMQKRRQRMAVPTYAGNLEEQEKGSWIALNSTYVKKSSFPTTLTHAAGPWKARGNVWLDWIHARFGSVRRSLVVS</sequence>
<dbReference type="EMBL" id="KZ678466">
    <property type="protein sequence ID" value="PSR83025.1"/>
    <property type="molecule type" value="Genomic_DNA"/>
</dbReference>
<dbReference type="SUPFAM" id="SSF51905">
    <property type="entry name" value="FAD/NAD(P)-binding domain"/>
    <property type="match status" value="2"/>
</dbReference>
<evidence type="ECO:0000256" key="1">
    <source>
        <dbReference type="ARBA" id="ARBA00001974"/>
    </source>
</evidence>
<keyword evidence="2 3" id="KW-0560">Oxidoreductase</keyword>
<reference evidence="3 4" key="1">
    <citation type="journal article" date="2018" name="Mycol. Prog.">
        <title>Coniella lustricola, a new species from submerged detritus.</title>
        <authorList>
            <person name="Raudabaugh D.B."/>
            <person name="Iturriaga T."/>
            <person name="Carver A."/>
            <person name="Mondo S."/>
            <person name="Pangilinan J."/>
            <person name="Lipzen A."/>
            <person name="He G."/>
            <person name="Amirebrahimi M."/>
            <person name="Grigoriev I.V."/>
            <person name="Miller A.N."/>
        </authorList>
    </citation>
    <scope>NUCLEOTIDE SEQUENCE [LARGE SCALE GENOMIC DNA]</scope>
    <source>
        <strain evidence="3 4">B22-T-1</strain>
    </source>
</reference>
<evidence type="ECO:0000313" key="3">
    <source>
        <dbReference type="EMBL" id="PSR83025.1"/>
    </source>
</evidence>
<dbReference type="PANTHER" id="PTHR43872:SF1">
    <property type="entry name" value="MONOOXYGENASE, PUTATIVE (AFU_ORTHOLOGUE AFUA_8G02570)-RELATED"/>
    <property type="match status" value="1"/>
</dbReference>